<evidence type="ECO:0000313" key="1">
    <source>
        <dbReference type="EMBL" id="CAF91353.1"/>
    </source>
</evidence>
<reference evidence="1" key="2">
    <citation type="submission" date="2004-02" db="EMBL/GenBank/DDBJ databases">
        <authorList>
            <consortium name="Genoscope"/>
            <consortium name="Whitehead Institute Centre for Genome Research"/>
        </authorList>
    </citation>
    <scope>NUCLEOTIDE SEQUENCE</scope>
</reference>
<protein>
    <submittedName>
        <fullName evidence="1">(spotted green pufferfish) hypothetical protein</fullName>
    </submittedName>
</protein>
<dbReference type="OrthoDB" id="8930602at2759"/>
<reference evidence="1" key="1">
    <citation type="journal article" date="2004" name="Nature">
        <title>Genome duplication in the teleost fish Tetraodon nigroviridis reveals the early vertebrate proto-karyotype.</title>
        <authorList>
            <person name="Jaillon O."/>
            <person name="Aury J.-M."/>
            <person name="Brunet F."/>
            <person name="Petit J.-L."/>
            <person name="Stange-Thomann N."/>
            <person name="Mauceli E."/>
            <person name="Bouneau L."/>
            <person name="Fischer C."/>
            <person name="Ozouf-Costaz C."/>
            <person name="Bernot A."/>
            <person name="Nicaud S."/>
            <person name="Jaffe D."/>
            <person name="Fisher S."/>
            <person name="Lutfalla G."/>
            <person name="Dossat C."/>
            <person name="Segurens B."/>
            <person name="Dasilva C."/>
            <person name="Salanoubat M."/>
            <person name="Levy M."/>
            <person name="Boudet N."/>
            <person name="Castellano S."/>
            <person name="Anthouard V."/>
            <person name="Jubin C."/>
            <person name="Castelli V."/>
            <person name="Katinka M."/>
            <person name="Vacherie B."/>
            <person name="Biemont C."/>
            <person name="Skalli Z."/>
            <person name="Cattolico L."/>
            <person name="Poulain J."/>
            <person name="De Berardinis V."/>
            <person name="Cruaud C."/>
            <person name="Duprat S."/>
            <person name="Brottier P."/>
            <person name="Coutanceau J.-P."/>
            <person name="Gouzy J."/>
            <person name="Parra G."/>
            <person name="Lardier G."/>
            <person name="Chapple C."/>
            <person name="McKernan K.J."/>
            <person name="McEwan P."/>
            <person name="Bosak S."/>
            <person name="Kellis M."/>
            <person name="Volff J.-N."/>
            <person name="Guigo R."/>
            <person name="Zody M.C."/>
            <person name="Mesirov J."/>
            <person name="Lindblad-Toh K."/>
            <person name="Birren B."/>
            <person name="Nusbaum C."/>
            <person name="Kahn D."/>
            <person name="Robinson-Rechavi M."/>
            <person name="Laudet V."/>
            <person name="Schachter V."/>
            <person name="Quetier F."/>
            <person name="Saurin W."/>
            <person name="Scarpelli C."/>
            <person name="Wincker P."/>
            <person name="Lander E.S."/>
            <person name="Weissenbach J."/>
            <person name="Roest Crollius H."/>
        </authorList>
    </citation>
    <scope>NUCLEOTIDE SEQUENCE [LARGE SCALE GENOMIC DNA]</scope>
</reference>
<dbReference type="KEGG" id="tng:GSTEN00006059G001"/>
<dbReference type="AlphaFoldDB" id="Q4T6X9"/>
<gene>
    <name evidence="1" type="ORF">GSTENG00006059001</name>
</gene>
<proteinExistence type="predicted"/>
<accession>Q4T6X9</accession>
<sequence length="80" mass="8962">MAKKYEAILHHPQSMEDINGQDADFKDIMKQKLNQGSISTFSDMVAATLRCEELKETSQLVDLCATFQASSHVTCSEPRL</sequence>
<organism evidence="1">
    <name type="scientific">Tetraodon nigroviridis</name>
    <name type="common">Spotted green pufferfish</name>
    <name type="synonym">Chelonodon nigroviridis</name>
    <dbReference type="NCBI Taxonomy" id="99883"/>
    <lineage>
        <taxon>Eukaryota</taxon>
        <taxon>Metazoa</taxon>
        <taxon>Chordata</taxon>
        <taxon>Craniata</taxon>
        <taxon>Vertebrata</taxon>
        <taxon>Euteleostomi</taxon>
        <taxon>Actinopterygii</taxon>
        <taxon>Neopterygii</taxon>
        <taxon>Teleostei</taxon>
        <taxon>Neoteleostei</taxon>
        <taxon>Acanthomorphata</taxon>
        <taxon>Eupercaria</taxon>
        <taxon>Tetraodontiformes</taxon>
        <taxon>Tetradontoidea</taxon>
        <taxon>Tetraodontidae</taxon>
        <taxon>Tetraodon</taxon>
    </lineage>
</organism>
<comment type="caution">
    <text evidence="1">The sequence shown here is derived from an EMBL/GenBank/DDBJ whole genome shotgun (WGS) entry which is preliminary data.</text>
</comment>
<dbReference type="EMBL" id="CAAE01008498">
    <property type="protein sequence ID" value="CAF91353.1"/>
    <property type="molecule type" value="Genomic_DNA"/>
</dbReference>
<name>Q4T6X9_TETNG</name>